<dbReference type="Proteomes" id="UP000789860">
    <property type="component" value="Unassembled WGS sequence"/>
</dbReference>
<accession>A0ACA9MKH6</accession>
<evidence type="ECO:0000313" key="1">
    <source>
        <dbReference type="EMBL" id="CAG8595447.1"/>
    </source>
</evidence>
<proteinExistence type="predicted"/>
<protein>
    <submittedName>
        <fullName evidence="1">2232_t:CDS:1</fullName>
    </submittedName>
</protein>
<comment type="caution">
    <text evidence="1">The sequence shown here is derived from an EMBL/GenBank/DDBJ whole genome shotgun (WGS) entry which is preliminary data.</text>
</comment>
<organism evidence="1 2">
    <name type="scientific">Scutellospora calospora</name>
    <dbReference type="NCBI Taxonomy" id="85575"/>
    <lineage>
        <taxon>Eukaryota</taxon>
        <taxon>Fungi</taxon>
        <taxon>Fungi incertae sedis</taxon>
        <taxon>Mucoromycota</taxon>
        <taxon>Glomeromycotina</taxon>
        <taxon>Glomeromycetes</taxon>
        <taxon>Diversisporales</taxon>
        <taxon>Gigasporaceae</taxon>
        <taxon>Scutellospora</taxon>
    </lineage>
</organism>
<gene>
    <name evidence="1" type="ORF">SCALOS_LOCUS6734</name>
</gene>
<evidence type="ECO:0000313" key="2">
    <source>
        <dbReference type="Proteomes" id="UP000789860"/>
    </source>
</evidence>
<reference evidence="1" key="1">
    <citation type="submission" date="2021-06" db="EMBL/GenBank/DDBJ databases">
        <authorList>
            <person name="Kallberg Y."/>
            <person name="Tangrot J."/>
            <person name="Rosling A."/>
        </authorList>
    </citation>
    <scope>NUCLEOTIDE SEQUENCE</scope>
    <source>
        <strain evidence="1">AU212A</strain>
    </source>
</reference>
<dbReference type="EMBL" id="CAJVPM010013536">
    <property type="protein sequence ID" value="CAG8595447.1"/>
    <property type="molecule type" value="Genomic_DNA"/>
</dbReference>
<feature type="non-terminal residue" evidence="1">
    <location>
        <position position="1"/>
    </location>
</feature>
<name>A0ACA9MKH6_9GLOM</name>
<sequence>QQEMAVFIIAVSILFGIFLVATLKGKSGSNNSCDFTKNNVRYNDIDMLVTTLQQSYKDHIGVMVSNQGYSGNANEKGNKFKIMMCKTDDLIKKLMDHIDILKKENEENK</sequence>
<keyword evidence="2" id="KW-1185">Reference proteome</keyword>